<sequence length="509" mass="57488">MDATYQTVAGFLASWPNACCIIFLLLGICFVTFDWAGPMEPLPKQEFLEEAYVPIEKKDEVATLKLARIVTPKKCRLLDLPNELLLRLVDLIYDGGYNSVAKDANVYRKIFVNLLTTNRRLSAMAMHRLYHTVGPYNTVRLVSNFCKYPMAGHRVRNLVISDWIIESHDVAAHLGDIEFNINTKLASLRVRDTRERGIKFDLFEVAAGTESCGSQAELRNAVSMLLLLSCPNIEVLTIDQTNWFVPVGAYGVTLSKLRKIEINDGTFTIFTESTLAPEPPDFGFDLTHIDMNFSGTDQTTFSALVSNCTALQSFSYGVGGYLPLVNSDISPDCLIEQLETHTECLKTLRLLWSEHNTDQCVCFPIEETIYTLAHFTAVEELHIGLPGLEVYHANQDTTEQFFLELLPPNLRKLLLWDGTKVWDLDELYMATKHHFNDLREIHLCRSLKTVRSREDRLIGLFAKRGIRLTYSGDDQDSRDGAMNPPGLRTSDGVRVCTLVANYVKGRTLE</sequence>
<evidence type="ECO:0000313" key="3">
    <source>
        <dbReference type="Proteomes" id="UP000039046"/>
    </source>
</evidence>
<protein>
    <recommendedName>
        <fullName evidence="4">F-box domain-containing protein</fullName>
    </recommendedName>
</protein>
<evidence type="ECO:0000313" key="2">
    <source>
        <dbReference type="EMBL" id="CEJ81427.1"/>
    </source>
</evidence>
<dbReference type="InterPro" id="IPR032675">
    <property type="entry name" value="LRR_dom_sf"/>
</dbReference>
<name>A0A0A1T532_9HYPO</name>
<feature type="transmembrane region" description="Helical" evidence="1">
    <location>
        <begin position="15"/>
        <end position="36"/>
    </location>
</feature>
<reference evidence="2 3" key="1">
    <citation type="journal article" date="2015" name="Genome Announc.">
        <title>Draft Genome Sequence and Gene Annotation of the Entomopathogenic Fungus Verticillium hemipterigenum.</title>
        <authorList>
            <person name="Horn F."/>
            <person name="Habel A."/>
            <person name="Scharf D.H."/>
            <person name="Dworschak J."/>
            <person name="Brakhage A.A."/>
            <person name="Guthke R."/>
            <person name="Hertweck C."/>
            <person name="Linde J."/>
        </authorList>
    </citation>
    <scope>NUCLEOTIDE SEQUENCE [LARGE SCALE GENOMIC DNA]</scope>
</reference>
<keyword evidence="3" id="KW-1185">Reference proteome</keyword>
<proteinExistence type="predicted"/>
<keyword evidence="1" id="KW-0472">Membrane</keyword>
<dbReference type="HOGENOM" id="CLU_535489_0_0_1"/>
<dbReference type="Proteomes" id="UP000039046">
    <property type="component" value="Unassembled WGS sequence"/>
</dbReference>
<keyword evidence="1" id="KW-1133">Transmembrane helix</keyword>
<keyword evidence="1" id="KW-0812">Transmembrane</keyword>
<evidence type="ECO:0008006" key="4">
    <source>
        <dbReference type="Google" id="ProtNLM"/>
    </source>
</evidence>
<accession>A0A0A1T532</accession>
<dbReference type="Gene3D" id="3.80.10.10">
    <property type="entry name" value="Ribonuclease Inhibitor"/>
    <property type="match status" value="1"/>
</dbReference>
<gene>
    <name evidence="2" type="ORF">VHEMI01550</name>
</gene>
<evidence type="ECO:0000256" key="1">
    <source>
        <dbReference type="SAM" id="Phobius"/>
    </source>
</evidence>
<dbReference type="EMBL" id="CDHN01000001">
    <property type="protein sequence ID" value="CEJ81427.1"/>
    <property type="molecule type" value="Genomic_DNA"/>
</dbReference>
<dbReference type="AlphaFoldDB" id="A0A0A1T532"/>
<organism evidence="2 3">
    <name type="scientific">[Torrubiella] hemipterigena</name>
    <dbReference type="NCBI Taxonomy" id="1531966"/>
    <lineage>
        <taxon>Eukaryota</taxon>
        <taxon>Fungi</taxon>
        <taxon>Dikarya</taxon>
        <taxon>Ascomycota</taxon>
        <taxon>Pezizomycotina</taxon>
        <taxon>Sordariomycetes</taxon>
        <taxon>Hypocreomycetidae</taxon>
        <taxon>Hypocreales</taxon>
        <taxon>Clavicipitaceae</taxon>
        <taxon>Clavicipitaceae incertae sedis</taxon>
        <taxon>'Torrubiella' clade</taxon>
    </lineage>
</organism>